<name>A0A382ZTB5_9ZZZZ</name>
<organism evidence="1">
    <name type="scientific">marine metagenome</name>
    <dbReference type="NCBI Taxonomy" id="408172"/>
    <lineage>
        <taxon>unclassified sequences</taxon>
        <taxon>metagenomes</taxon>
        <taxon>ecological metagenomes</taxon>
    </lineage>
</organism>
<proteinExistence type="predicted"/>
<dbReference type="EMBL" id="UINC01186586">
    <property type="protein sequence ID" value="SVD98866.1"/>
    <property type="molecule type" value="Genomic_DNA"/>
</dbReference>
<protein>
    <submittedName>
        <fullName evidence="1">Uncharacterized protein</fullName>
    </submittedName>
</protein>
<feature type="non-terminal residue" evidence="1">
    <location>
        <position position="49"/>
    </location>
</feature>
<sequence>MAIVYVDTVLPETSGVSENLNLGAVGDTVTVPAGATLKTNKIADAGGNN</sequence>
<reference evidence="1" key="1">
    <citation type="submission" date="2018-05" db="EMBL/GenBank/DDBJ databases">
        <authorList>
            <person name="Lanie J.A."/>
            <person name="Ng W.-L."/>
            <person name="Kazmierczak K.M."/>
            <person name="Andrzejewski T.M."/>
            <person name="Davidsen T.M."/>
            <person name="Wayne K.J."/>
            <person name="Tettelin H."/>
            <person name="Glass J.I."/>
            <person name="Rusch D."/>
            <person name="Podicherti R."/>
            <person name="Tsui H.-C.T."/>
            <person name="Winkler M.E."/>
        </authorList>
    </citation>
    <scope>NUCLEOTIDE SEQUENCE</scope>
</reference>
<gene>
    <name evidence="1" type="ORF">METZ01_LOCUS451720</name>
</gene>
<dbReference type="AlphaFoldDB" id="A0A382ZTB5"/>
<evidence type="ECO:0000313" key="1">
    <source>
        <dbReference type="EMBL" id="SVD98866.1"/>
    </source>
</evidence>
<accession>A0A382ZTB5</accession>